<dbReference type="Proteomes" id="UP000708208">
    <property type="component" value="Unassembled WGS sequence"/>
</dbReference>
<dbReference type="GO" id="GO:0016020">
    <property type="term" value="C:membrane"/>
    <property type="evidence" value="ECO:0007669"/>
    <property type="project" value="UniProtKB-SubCell"/>
</dbReference>
<dbReference type="InterPro" id="IPR044770">
    <property type="entry name" value="MFS_spinster-like"/>
</dbReference>
<dbReference type="Pfam" id="PF07690">
    <property type="entry name" value="MFS_1"/>
    <property type="match status" value="1"/>
</dbReference>
<sequence length="463" mass="51321">MPSLSYFCSSLKLAKGSSSYSLYVLALLLFAYLLNQLDRYTLAIVAKPLAQELHYGDKACMLLNDSDGSYKEDYFRCSDAALEPTCTELRDINETKICKWDYTGFGFDYQILAGPIFILVYTFADITWCWGFLLVTLFGLGLGQSGCSPFSISLITDYFTSDLRGAALGVHNWGVYTGYSLSYAVGNFITQANIYGQGWRWAFIFAGLPGLFLGILIAVTVREPERKYSSTDPASRGNPSKFAVVIKSFCRPSILLLCLAGSIRNAAGYVWAYNTQAYFEGIGETRTQIGYYMSWVPMIAGSAGVLLGGFISDRVVKRSGIYGRMWVLIGSQLLAAPFAAAILWLPTPWAYLGILPCNIIGEMWVSVTLAVLVELVPEEIKTTAVAVYFFIISNIGGNMPLMVPLIRQVFETYGYPPIDSLRHALLLLFPGEYVIASALFIFSLFVLKRDMNYIRANSNNPQT</sequence>
<feature type="transmembrane region" description="Helical" evidence="7">
    <location>
        <begin position="116"/>
        <end position="140"/>
    </location>
</feature>
<feature type="transmembrane region" description="Helical" evidence="7">
    <location>
        <begin position="351"/>
        <end position="373"/>
    </location>
</feature>
<keyword evidence="2" id="KW-0813">Transport</keyword>
<comment type="similarity">
    <text evidence="6">Belongs to the major facilitator superfamily. Spinster (TC 2.A.1.49) family.</text>
</comment>
<dbReference type="EMBL" id="CAJVCH010054573">
    <property type="protein sequence ID" value="CAG7718590.1"/>
    <property type="molecule type" value="Genomic_DNA"/>
</dbReference>
<organism evidence="9 10">
    <name type="scientific">Allacma fusca</name>
    <dbReference type="NCBI Taxonomy" id="39272"/>
    <lineage>
        <taxon>Eukaryota</taxon>
        <taxon>Metazoa</taxon>
        <taxon>Ecdysozoa</taxon>
        <taxon>Arthropoda</taxon>
        <taxon>Hexapoda</taxon>
        <taxon>Collembola</taxon>
        <taxon>Symphypleona</taxon>
        <taxon>Sminthuridae</taxon>
        <taxon>Allacma</taxon>
    </lineage>
</organism>
<reference evidence="9" key="1">
    <citation type="submission" date="2021-06" db="EMBL/GenBank/DDBJ databases">
        <authorList>
            <person name="Hodson N. C."/>
            <person name="Mongue J. A."/>
            <person name="Jaron S. K."/>
        </authorList>
    </citation>
    <scope>NUCLEOTIDE SEQUENCE</scope>
</reference>
<keyword evidence="4 7" id="KW-1133">Transmembrane helix</keyword>
<feature type="transmembrane region" description="Helical" evidence="7">
    <location>
        <begin position="426"/>
        <end position="447"/>
    </location>
</feature>
<comment type="caution">
    <text evidence="9">The sequence shown here is derived from an EMBL/GenBank/DDBJ whole genome shotgun (WGS) entry which is preliminary data.</text>
</comment>
<proteinExistence type="inferred from homology"/>
<feature type="domain" description="Major facilitator superfamily (MFS) profile" evidence="8">
    <location>
        <begin position="24"/>
        <end position="449"/>
    </location>
</feature>
<keyword evidence="5 7" id="KW-0472">Membrane</keyword>
<evidence type="ECO:0000256" key="5">
    <source>
        <dbReference type="ARBA" id="ARBA00023136"/>
    </source>
</evidence>
<keyword evidence="10" id="KW-1185">Reference proteome</keyword>
<feature type="transmembrane region" description="Helical" evidence="7">
    <location>
        <begin position="20"/>
        <end position="37"/>
    </location>
</feature>
<feature type="transmembrane region" description="Helical" evidence="7">
    <location>
        <begin position="323"/>
        <end position="345"/>
    </location>
</feature>
<feature type="transmembrane region" description="Helical" evidence="7">
    <location>
        <begin position="385"/>
        <end position="406"/>
    </location>
</feature>
<feature type="transmembrane region" description="Helical" evidence="7">
    <location>
        <begin position="201"/>
        <end position="221"/>
    </location>
</feature>
<accession>A0A8J2NXY8</accession>
<dbReference type="AlphaFoldDB" id="A0A8J2NXY8"/>
<dbReference type="PANTHER" id="PTHR23505">
    <property type="entry name" value="SPINSTER"/>
    <property type="match status" value="1"/>
</dbReference>
<dbReference type="GO" id="GO:0022857">
    <property type="term" value="F:transmembrane transporter activity"/>
    <property type="evidence" value="ECO:0007669"/>
    <property type="project" value="InterPro"/>
</dbReference>
<feature type="transmembrane region" description="Helical" evidence="7">
    <location>
        <begin position="254"/>
        <end position="272"/>
    </location>
</feature>
<evidence type="ECO:0000313" key="10">
    <source>
        <dbReference type="Proteomes" id="UP000708208"/>
    </source>
</evidence>
<evidence type="ECO:0000256" key="3">
    <source>
        <dbReference type="ARBA" id="ARBA00022692"/>
    </source>
</evidence>
<gene>
    <name evidence="9" type="ORF">AFUS01_LOCUS7971</name>
</gene>
<dbReference type="InterPro" id="IPR011701">
    <property type="entry name" value="MFS"/>
</dbReference>
<dbReference type="InterPro" id="IPR020846">
    <property type="entry name" value="MFS_dom"/>
</dbReference>
<evidence type="ECO:0000256" key="1">
    <source>
        <dbReference type="ARBA" id="ARBA00004141"/>
    </source>
</evidence>
<feature type="transmembrane region" description="Helical" evidence="7">
    <location>
        <begin position="292"/>
        <end position="311"/>
    </location>
</feature>
<evidence type="ECO:0000259" key="8">
    <source>
        <dbReference type="PROSITE" id="PS50850"/>
    </source>
</evidence>
<evidence type="ECO:0000256" key="7">
    <source>
        <dbReference type="SAM" id="Phobius"/>
    </source>
</evidence>
<keyword evidence="3 7" id="KW-0812">Transmembrane</keyword>
<evidence type="ECO:0000313" key="9">
    <source>
        <dbReference type="EMBL" id="CAG7718590.1"/>
    </source>
</evidence>
<comment type="subcellular location">
    <subcellularLocation>
        <location evidence="1">Membrane</location>
        <topology evidence="1">Multi-pass membrane protein</topology>
    </subcellularLocation>
</comment>
<dbReference type="PANTHER" id="PTHR23505:SF79">
    <property type="entry name" value="PROTEIN SPINSTER"/>
    <property type="match status" value="1"/>
</dbReference>
<evidence type="ECO:0000256" key="2">
    <source>
        <dbReference type="ARBA" id="ARBA00022448"/>
    </source>
</evidence>
<dbReference type="PROSITE" id="PS50850">
    <property type="entry name" value="MFS"/>
    <property type="match status" value="1"/>
</dbReference>
<name>A0A8J2NXY8_9HEXA</name>
<protein>
    <recommendedName>
        <fullName evidence="8">Major facilitator superfamily (MFS) profile domain-containing protein</fullName>
    </recommendedName>
</protein>
<dbReference type="OrthoDB" id="3639251at2759"/>
<evidence type="ECO:0000256" key="4">
    <source>
        <dbReference type="ARBA" id="ARBA00022989"/>
    </source>
</evidence>
<evidence type="ECO:0000256" key="6">
    <source>
        <dbReference type="ARBA" id="ARBA00024338"/>
    </source>
</evidence>